<dbReference type="EMBL" id="JBHSWU010001571">
    <property type="protein sequence ID" value="MFC6726986.1"/>
    <property type="molecule type" value="Genomic_DNA"/>
</dbReference>
<name>A0ABD5S648_9EURY</name>
<comment type="caution">
    <text evidence="1">The sequence shown here is derived from an EMBL/GenBank/DDBJ whole genome shotgun (WGS) entry which is preliminary data.</text>
</comment>
<dbReference type="Proteomes" id="UP001596328">
    <property type="component" value="Unassembled WGS sequence"/>
</dbReference>
<evidence type="ECO:0000313" key="1">
    <source>
        <dbReference type="EMBL" id="MFC6726986.1"/>
    </source>
</evidence>
<keyword evidence="2" id="KW-1185">Reference proteome</keyword>
<dbReference type="AlphaFoldDB" id="A0ABD5S648"/>
<dbReference type="Pfam" id="PF20127">
    <property type="entry name" value="DUF6517"/>
    <property type="match status" value="1"/>
</dbReference>
<feature type="non-terminal residue" evidence="1">
    <location>
        <position position="1"/>
    </location>
</feature>
<gene>
    <name evidence="1" type="ORF">ACFQE1_21915</name>
</gene>
<reference evidence="1 2" key="1">
    <citation type="journal article" date="2019" name="Int. J. Syst. Evol. Microbiol.">
        <title>The Global Catalogue of Microorganisms (GCM) 10K type strain sequencing project: providing services to taxonomists for standard genome sequencing and annotation.</title>
        <authorList>
            <consortium name="The Broad Institute Genomics Platform"/>
            <consortium name="The Broad Institute Genome Sequencing Center for Infectious Disease"/>
            <person name="Wu L."/>
            <person name="Ma J."/>
        </authorList>
    </citation>
    <scope>NUCLEOTIDE SEQUENCE [LARGE SCALE GENOMIC DNA]</scope>
    <source>
        <strain evidence="1 2">NBRC 111368</strain>
    </source>
</reference>
<dbReference type="InterPro" id="IPR045396">
    <property type="entry name" value="DUF6517"/>
</dbReference>
<evidence type="ECO:0000313" key="2">
    <source>
        <dbReference type="Proteomes" id="UP001596328"/>
    </source>
</evidence>
<accession>A0ABD5S648</accession>
<sequence length="172" mass="18970">VADAALSETGYERVDRSEEVVTREYSVAGLTREVQVTNVVTEYDRAVDLGPLGRYRAAVFAVVSSPQVRLLWKTFNPLGEMTTDEVAALVNDRYENVRDVSRDRTYRVSTLGEDRTVTRYAAEALLLDGEVGGDIYLYVGEVASVDGDFVVAVGAHPRVLDDSAAMLRLFET</sequence>
<proteinExistence type="predicted"/>
<organism evidence="1 2">
    <name type="scientific">Halobium palmae</name>
    <dbReference type="NCBI Taxonomy" id="1776492"/>
    <lineage>
        <taxon>Archaea</taxon>
        <taxon>Methanobacteriati</taxon>
        <taxon>Methanobacteriota</taxon>
        <taxon>Stenosarchaea group</taxon>
        <taxon>Halobacteria</taxon>
        <taxon>Halobacteriales</taxon>
        <taxon>Haloferacaceae</taxon>
        <taxon>Halobium</taxon>
    </lineage>
</organism>
<protein>
    <submittedName>
        <fullName evidence="1">DUF6517 family protein</fullName>
    </submittedName>
</protein>
<feature type="non-terminal residue" evidence="1">
    <location>
        <position position="172"/>
    </location>
</feature>